<evidence type="ECO:0000313" key="1">
    <source>
        <dbReference type="EMBL" id="KKN87492.1"/>
    </source>
</evidence>
<dbReference type="AlphaFoldDB" id="A0A0F9UJE9"/>
<proteinExistence type="predicted"/>
<dbReference type="EMBL" id="LAZR01000138">
    <property type="protein sequence ID" value="KKN87492.1"/>
    <property type="molecule type" value="Genomic_DNA"/>
</dbReference>
<protein>
    <submittedName>
        <fullName evidence="1">Uncharacterized protein</fullName>
    </submittedName>
</protein>
<accession>A0A0F9UJE9</accession>
<reference evidence="1" key="1">
    <citation type="journal article" date="2015" name="Nature">
        <title>Complex archaea that bridge the gap between prokaryotes and eukaryotes.</title>
        <authorList>
            <person name="Spang A."/>
            <person name="Saw J.H."/>
            <person name="Jorgensen S.L."/>
            <person name="Zaremba-Niedzwiedzka K."/>
            <person name="Martijn J."/>
            <person name="Lind A.E."/>
            <person name="van Eijk R."/>
            <person name="Schleper C."/>
            <person name="Guy L."/>
            <person name="Ettema T.J."/>
        </authorList>
    </citation>
    <scope>NUCLEOTIDE SEQUENCE</scope>
</reference>
<gene>
    <name evidence="1" type="ORF">LCGC14_0259470</name>
</gene>
<name>A0A0F9UJE9_9ZZZZ</name>
<organism evidence="1">
    <name type="scientific">marine sediment metagenome</name>
    <dbReference type="NCBI Taxonomy" id="412755"/>
    <lineage>
        <taxon>unclassified sequences</taxon>
        <taxon>metagenomes</taxon>
        <taxon>ecological metagenomes</taxon>
    </lineage>
</organism>
<comment type="caution">
    <text evidence="1">The sequence shown here is derived from an EMBL/GenBank/DDBJ whole genome shotgun (WGS) entry which is preliminary data.</text>
</comment>
<sequence length="112" mass="12145">MTILVETTPAERESWAALDSVPDEDGLQRLISDAARAAEFEGVMNRVRGLLDNAGNESLVGRRSSTARQCSRCGASGAGSQFVWSRYPDEPHFAWHCEDESGCAGRAKKETG</sequence>